<evidence type="ECO:0000256" key="13">
    <source>
        <dbReference type="ARBA" id="ARBA00041418"/>
    </source>
</evidence>
<feature type="transmembrane region" description="Helical" evidence="16">
    <location>
        <begin position="55"/>
        <end position="74"/>
    </location>
</feature>
<evidence type="ECO:0000313" key="17">
    <source>
        <dbReference type="EMBL" id="PIT92314.1"/>
    </source>
</evidence>
<evidence type="ECO:0000256" key="15">
    <source>
        <dbReference type="ARBA" id="ARBA00049902"/>
    </source>
</evidence>
<evidence type="ECO:0000256" key="2">
    <source>
        <dbReference type="ARBA" id="ARBA00022676"/>
    </source>
</evidence>
<comment type="subcellular location">
    <subcellularLocation>
        <location evidence="1">Membrane</location>
        <topology evidence="1">Multi-pass membrane protein</topology>
    </subcellularLocation>
</comment>
<sequence>MKIPFFKKSKQRADYVIIIVTIILVGYGLLMLSSASLHIGEERFEDPYFYVKSQIIYGLTAGLLGFFIALNTKYRVYEKFAIIFIIISLGLPILLLTPLGLELKGATRQIELGIISFQPGEIIKLTFILYIAAWLAGGSERQKSFSNGFIPFLILTGTLAALLLYLRSTSTAVITMGAAFIMYWVSGAKLRFIGLMALIGTIAFVGVVMISPYRLARVKNLFNPDANLETTGFHRNQSLIAIGSGGLWGVGYGQSTTKISYLPEVIGDSIFAVIAEEFGFIGVGILLLLFFVLIMKMLLVANRIRNKFGKLILIGFASIIAIQSIINIGAISGILPLTGTPLPFISFGKTALFVFLTMIGISSNVSKYA</sequence>
<dbReference type="GO" id="GO:0009252">
    <property type="term" value="P:peptidoglycan biosynthetic process"/>
    <property type="evidence" value="ECO:0007669"/>
    <property type="project" value="UniProtKB-KW"/>
</dbReference>
<reference evidence="18" key="1">
    <citation type="submission" date="2017-09" db="EMBL/GenBank/DDBJ databases">
        <title>Depth-based differentiation of microbial function through sediment-hosted aquifers and enrichment of novel symbionts in the deep terrestrial subsurface.</title>
        <authorList>
            <person name="Probst A.J."/>
            <person name="Ladd B."/>
            <person name="Jarett J.K."/>
            <person name="Geller-Mcgrath D.E."/>
            <person name="Sieber C.M.K."/>
            <person name="Emerson J.B."/>
            <person name="Anantharaman K."/>
            <person name="Thomas B.C."/>
            <person name="Malmstrom R."/>
            <person name="Stieglmeier M."/>
            <person name="Klingl A."/>
            <person name="Woyke T."/>
            <person name="Ryan C.M."/>
            <person name="Banfield J.F."/>
        </authorList>
    </citation>
    <scope>NUCLEOTIDE SEQUENCE [LARGE SCALE GENOMIC DNA]</scope>
</reference>
<dbReference type="PANTHER" id="PTHR30474">
    <property type="entry name" value="CELL CYCLE PROTEIN"/>
    <property type="match status" value="1"/>
</dbReference>
<evidence type="ECO:0000256" key="16">
    <source>
        <dbReference type="SAM" id="Phobius"/>
    </source>
</evidence>
<keyword evidence="2" id="KW-0328">Glycosyltransferase</keyword>
<dbReference type="Pfam" id="PF01098">
    <property type="entry name" value="FTSW_RODA_SPOVE"/>
    <property type="match status" value="1"/>
</dbReference>
<proteinExistence type="inferred from homology"/>
<dbReference type="EMBL" id="PFBA01000027">
    <property type="protein sequence ID" value="PIT92314.1"/>
    <property type="molecule type" value="Genomic_DNA"/>
</dbReference>
<dbReference type="EC" id="2.4.99.28" evidence="14"/>
<dbReference type="GO" id="GO:0008955">
    <property type="term" value="F:peptidoglycan glycosyltransferase activity"/>
    <property type="evidence" value="ECO:0007669"/>
    <property type="project" value="UniProtKB-EC"/>
</dbReference>
<dbReference type="PANTHER" id="PTHR30474:SF2">
    <property type="entry name" value="PEPTIDOGLYCAN GLYCOSYLTRANSFERASE FTSW-RELATED"/>
    <property type="match status" value="1"/>
</dbReference>
<dbReference type="GO" id="GO:0051301">
    <property type="term" value="P:cell division"/>
    <property type="evidence" value="ECO:0007669"/>
    <property type="project" value="InterPro"/>
</dbReference>
<gene>
    <name evidence="17" type="ORF">COU08_03320</name>
</gene>
<dbReference type="Proteomes" id="UP000228635">
    <property type="component" value="Unassembled WGS sequence"/>
</dbReference>
<evidence type="ECO:0000256" key="6">
    <source>
        <dbReference type="ARBA" id="ARBA00022984"/>
    </source>
</evidence>
<evidence type="ECO:0000256" key="14">
    <source>
        <dbReference type="ARBA" id="ARBA00044770"/>
    </source>
</evidence>
<evidence type="ECO:0000256" key="8">
    <source>
        <dbReference type="ARBA" id="ARBA00023136"/>
    </source>
</evidence>
<feature type="transmembrane region" description="Helical" evidence="16">
    <location>
        <begin position="311"/>
        <end position="335"/>
    </location>
</feature>
<keyword evidence="4 16" id="KW-0812">Transmembrane</keyword>
<keyword evidence="5" id="KW-0133">Cell shape</keyword>
<organism evidence="17 18">
    <name type="scientific">Candidatus Harrisonbacteria bacterium CG10_big_fil_rev_8_21_14_0_10_42_17</name>
    <dbReference type="NCBI Taxonomy" id="1974584"/>
    <lineage>
        <taxon>Bacteria</taxon>
        <taxon>Candidatus Harrisoniibacteriota</taxon>
    </lineage>
</organism>
<evidence type="ECO:0000256" key="5">
    <source>
        <dbReference type="ARBA" id="ARBA00022960"/>
    </source>
</evidence>
<keyword evidence="6" id="KW-0573">Peptidoglycan synthesis</keyword>
<feature type="transmembrane region" description="Helical" evidence="16">
    <location>
        <begin position="195"/>
        <end position="215"/>
    </location>
</feature>
<comment type="caution">
    <text evidence="17">The sequence shown here is derived from an EMBL/GenBank/DDBJ whole genome shotgun (WGS) entry which is preliminary data.</text>
</comment>
<evidence type="ECO:0000256" key="9">
    <source>
        <dbReference type="ARBA" id="ARBA00032370"/>
    </source>
</evidence>
<feature type="transmembrane region" description="Helical" evidence="16">
    <location>
        <begin position="278"/>
        <end position="299"/>
    </location>
</feature>
<evidence type="ECO:0000256" key="3">
    <source>
        <dbReference type="ARBA" id="ARBA00022679"/>
    </source>
</evidence>
<name>A0A2M6WHV5_9BACT</name>
<keyword evidence="8 16" id="KW-0472">Membrane</keyword>
<feature type="transmembrane region" description="Helical" evidence="16">
    <location>
        <begin position="172"/>
        <end position="188"/>
    </location>
</feature>
<evidence type="ECO:0000256" key="7">
    <source>
        <dbReference type="ARBA" id="ARBA00022989"/>
    </source>
</evidence>
<accession>A0A2M6WHV5</accession>
<feature type="transmembrane region" description="Helical" evidence="16">
    <location>
        <begin position="113"/>
        <end position="136"/>
    </location>
</feature>
<dbReference type="GO" id="GO:0015648">
    <property type="term" value="F:lipid-linked peptidoglycan transporter activity"/>
    <property type="evidence" value="ECO:0007669"/>
    <property type="project" value="TreeGrafter"/>
</dbReference>
<protein>
    <recommendedName>
        <fullName evidence="12">Probable peptidoglycan glycosyltransferase FtsW</fullName>
        <ecNumber evidence="14">2.4.99.28</ecNumber>
    </recommendedName>
    <alternativeName>
        <fullName evidence="13">Cell division protein FtsW</fullName>
    </alternativeName>
    <alternativeName>
        <fullName evidence="10">Cell wall polymerase</fullName>
    </alternativeName>
    <alternativeName>
        <fullName evidence="9">Peptidoglycan polymerase</fullName>
    </alternativeName>
</protein>
<keyword evidence="3" id="KW-0808">Transferase</keyword>
<dbReference type="InterPro" id="IPR001182">
    <property type="entry name" value="FtsW/RodA"/>
</dbReference>
<dbReference type="AlphaFoldDB" id="A0A2M6WHV5"/>
<feature type="transmembrane region" description="Helical" evidence="16">
    <location>
        <begin position="341"/>
        <end position="361"/>
    </location>
</feature>
<keyword evidence="7 16" id="KW-1133">Transmembrane helix</keyword>
<dbReference type="GO" id="GO:0008360">
    <property type="term" value="P:regulation of cell shape"/>
    <property type="evidence" value="ECO:0007669"/>
    <property type="project" value="UniProtKB-KW"/>
</dbReference>
<dbReference type="GO" id="GO:0032153">
    <property type="term" value="C:cell division site"/>
    <property type="evidence" value="ECO:0007669"/>
    <property type="project" value="TreeGrafter"/>
</dbReference>
<evidence type="ECO:0000256" key="10">
    <source>
        <dbReference type="ARBA" id="ARBA00033270"/>
    </source>
</evidence>
<feature type="transmembrane region" description="Helical" evidence="16">
    <location>
        <begin position="148"/>
        <end position="166"/>
    </location>
</feature>
<evidence type="ECO:0000256" key="4">
    <source>
        <dbReference type="ARBA" id="ARBA00022692"/>
    </source>
</evidence>
<evidence type="ECO:0000313" key="18">
    <source>
        <dbReference type="Proteomes" id="UP000228635"/>
    </source>
</evidence>
<evidence type="ECO:0000256" key="12">
    <source>
        <dbReference type="ARBA" id="ARBA00041185"/>
    </source>
</evidence>
<comment type="catalytic activity">
    <reaction evidence="15">
        <text>[GlcNAc-(1-&gt;4)-Mur2Ac(oyl-L-Ala-gamma-D-Glu-L-Lys-D-Ala-D-Ala)](n)-di-trans,octa-cis-undecaprenyl diphosphate + beta-D-GlcNAc-(1-&gt;4)-Mur2Ac(oyl-L-Ala-gamma-D-Glu-L-Lys-D-Ala-D-Ala)-di-trans,octa-cis-undecaprenyl diphosphate = [GlcNAc-(1-&gt;4)-Mur2Ac(oyl-L-Ala-gamma-D-Glu-L-Lys-D-Ala-D-Ala)](n+1)-di-trans,octa-cis-undecaprenyl diphosphate + di-trans,octa-cis-undecaprenyl diphosphate + H(+)</text>
        <dbReference type="Rhea" id="RHEA:23708"/>
        <dbReference type="Rhea" id="RHEA-COMP:9602"/>
        <dbReference type="Rhea" id="RHEA-COMP:9603"/>
        <dbReference type="ChEBI" id="CHEBI:15378"/>
        <dbReference type="ChEBI" id="CHEBI:58405"/>
        <dbReference type="ChEBI" id="CHEBI:60033"/>
        <dbReference type="ChEBI" id="CHEBI:78435"/>
        <dbReference type="EC" id="2.4.99.28"/>
    </reaction>
</comment>
<evidence type="ECO:0000256" key="11">
    <source>
        <dbReference type="ARBA" id="ARBA00038053"/>
    </source>
</evidence>
<evidence type="ECO:0000256" key="1">
    <source>
        <dbReference type="ARBA" id="ARBA00004141"/>
    </source>
</evidence>
<feature type="transmembrane region" description="Helical" evidence="16">
    <location>
        <begin position="12"/>
        <end position="35"/>
    </location>
</feature>
<comment type="similarity">
    <text evidence="11">Belongs to the SEDS family. FtsW subfamily.</text>
</comment>
<feature type="transmembrane region" description="Helical" evidence="16">
    <location>
        <begin position="81"/>
        <end position="101"/>
    </location>
</feature>
<dbReference type="GO" id="GO:0005886">
    <property type="term" value="C:plasma membrane"/>
    <property type="evidence" value="ECO:0007669"/>
    <property type="project" value="TreeGrafter"/>
</dbReference>